<organism evidence="2">
    <name type="scientific">Spathaspora passalidarum (strain NRRL Y-27907 / 11-Y1)</name>
    <dbReference type="NCBI Taxonomy" id="619300"/>
    <lineage>
        <taxon>Eukaryota</taxon>
        <taxon>Fungi</taxon>
        <taxon>Dikarya</taxon>
        <taxon>Ascomycota</taxon>
        <taxon>Saccharomycotina</taxon>
        <taxon>Pichiomycetes</taxon>
        <taxon>Debaryomycetaceae</taxon>
        <taxon>Spathaspora</taxon>
    </lineage>
</organism>
<dbReference type="InParanoid" id="G3AS07"/>
<reference evidence="1 2" key="1">
    <citation type="journal article" date="2011" name="Proc. Natl. Acad. Sci. U.S.A.">
        <title>Comparative genomics of xylose-fermenting fungi for enhanced biofuel production.</title>
        <authorList>
            <person name="Wohlbach D.J."/>
            <person name="Kuo A."/>
            <person name="Sato T.K."/>
            <person name="Potts K.M."/>
            <person name="Salamov A.A."/>
            <person name="LaButti K.M."/>
            <person name="Sun H."/>
            <person name="Clum A."/>
            <person name="Pangilinan J.L."/>
            <person name="Lindquist E.A."/>
            <person name="Lucas S."/>
            <person name="Lapidus A."/>
            <person name="Jin M."/>
            <person name="Gunawan C."/>
            <person name="Balan V."/>
            <person name="Dale B.E."/>
            <person name="Jeffries T.W."/>
            <person name="Zinkel R."/>
            <person name="Barry K.W."/>
            <person name="Grigoriev I.V."/>
            <person name="Gasch A.P."/>
        </authorList>
    </citation>
    <scope>NUCLEOTIDE SEQUENCE [LARGE SCALE GENOMIC DNA]</scope>
    <source>
        <strain evidence="2">NRRL Y-27907 / 11-Y1</strain>
    </source>
</reference>
<dbReference type="AlphaFoldDB" id="G3AS07"/>
<dbReference type="Proteomes" id="UP000000709">
    <property type="component" value="Unassembled WGS sequence"/>
</dbReference>
<proteinExistence type="predicted"/>
<dbReference type="KEGG" id="spaa:SPAPADRAFT_62465"/>
<sequence>MSSDDNKEFGQLGDIAKKFTEGKSNEEIGAEAQEAIGKFEKLSDQDKEGLLKGALGKVEGDKGESKEN</sequence>
<dbReference type="EMBL" id="GL996503">
    <property type="protein sequence ID" value="EGW31856.1"/>
    <property type="molecule type" value="Genomic_DNA"/>
</dbReference>
<gene>
    <name evidence="1" type="ORF">SPAPADRAFT_62465</name>
</gene>
<evidence type="ECO:0000313" key="1">
    <source>
        <dbReference type="EMBL" id="EGW31856.1"/>
    </source>
</evidence>
<evidence type="ECO:0000313" key="2">
    <source>
        <dbReference type="Proteomes" id="UP000000709"/>
    </source>
</evidence>
<dbReference type="OrthoDB" id="4023511at2759"/>
<dbReference type="eggNOG" id="ENOG502RQIF">
    <property type="taxonomic scope" value="Eukaryota"/>
</dbReference>
<accession>G3AS07</accession>
<dbReference type="RefSeq" id="XP_007376634.1">
    <property type="nucleotide sequence ID" value="XM_007376572.1"/>
</dbReference>
<dbReference type="GeneID" id="18874331"/>
<dbReference type="HOGENOM" id="CLU_2795584_0_0_1"/>
<keyword evidence="2" id="KW-1185">Reference proteome</keyword>
<name>G3AS07_SPAPN</name>
<protein>
    <submittedName>
        <fullName evidence="1">Uncharacterized protein</fullName>
    </submittedName>
</protein>